<feature type="region of interest" description="Disordered" evidence="3">
    <location>
        <begin position="75"/>
        <end position="115"/>
    </location>
</feature>
<keyword evidence="4" id="KW-1133">Transmembrane helix</keyword>
<evidence type="ECO:0000313" key="6">
    <source>
        <dbReference type="EMBL" id="MDT0350424.1"/>
    </source>
</evidence>
<feature type="transmembrane region" description="Helical" evidence="4">
    <location>
        <begin position="126"/>
        <end position="147"/>
    </location>
</feature>
<keyword evidence="2" id="KW-0804">Transcription</keyword>
<evidence type="ECO:0000256" key="4">
    <source>
        <dbReference type="SAM" id="Phobius"/>
    </source>
</evidence>
<keyword evidence="4" id="KW-0812">Transmembrane</keyword>
<dbReference type="RefSeq" id="WP_311556458.1">
    <property type="nucleotide sequence ID" value="NZ_JAVREJ010000007.1"/>
</dbReference>
<gene>
    <name evidence="6" type="ORF">RM445_12900</name>
</gene>
<evidence type="ECO:0000256" key="3">
    <source>
        <dbReference type="SAM" id="MobiDB-lite"/>
    </source>
</evidence>
<comment type="caution">
    <text evidence="6">The sequence shown here is derived from an EMBL/GenBank/DDBJ whole genome shotgun (WGS) entry which is preliminary data.</text>
</comment>
<proteinExistence type="predicted"/>
<reference evidence="7" key="1">
    <citation type="submission" date="2023-07" db="EMBL/GenBank/DDBJ databases">
        <title>30 novel species of actinomycetes from the DSMZ collection.</title>
        <authorList>
            <person name="Nouioui I."/>
        </authorList>
    </citation>
    <scope>NUCLEOTIDE SEQUENCE [LARGE SCALE GENOMIC DNA]</scope>
    <source>
        <strain evidence="7">DSM 45834</strain>
    </source>
</reference>
<evidence type="ECO:0000313" key="7">
    <source>
        <dbReference type="Proteomes" id="UP001183202"/>
    </source>
</evidence>
<keyword evidence="7" id="KW-1185">Reference proteome</keyword>
<organism evidence="6 7">
    <name type="scientific">Pseudonocardia charpentierae</name>
    <dbReference type="NCBI Taxonomy" id="3075545"/>
    <lineage>
        <taxon>Bacteria</taxon>
        <taxon>Bacillati</taxon>
        <taxon>Actinomycetota</taxon>
        <taxon>Actinomycetes</taxon>
        <taxon>Pseudonocardiales</taxon>
        <taxon>Pseudonocardiaceae</taxon>
        <taxon>Pseudonocardia</taxon>
    </lineage>
</organism>
<protein>
    <submittedName>
        <fullName evidence="6">Anti-sigma factor</fullName>
    </submittedName>
</protein>
<dbReference type="EMBL" id="JAVREJ010000007">
    <property type="protein sequence ID" value="MDT0350424.1"/>
    <property type="molecule type" value="Genomic_DNA"/>
</dbReference>
<dbReference type="InterPro" id="IPR041916">
    <property type="entry name" value="Anti_sigma_zinc_sf"/>
</dbReference>
<dbReference type="Proteomes" id="UP001183202">
    <property type="component" value="Unassembled WGS sequence"/>
</dbReference>
<evidence type="ECO:0000256" key="1">
    <source>
        <dbReference type="ARBA" id="ARBA00023015"/>
    </source>
</evidence>
<name>A0ABU2NCQ6_9PSEU</name>
<keyword evidence="4" id="KW-0472">Membrane</keyword>
<feature type="compositionally biased region" description="Basic and acidic residues" evidence="3">
    <location>
        <begin position="94"/>
        <end position="108"/>
    </location>
</feature>
<evidence type="ECO:0000259" key="5">
    <source>
        <dbReference type="Pfam" id="PF10099"/>
    </source>
</evidence>
<dbReference type="Pfam" id="PF10099">
    <property type="entry name" value="RskA_C"/>
    <property type="match status" value="1"/>
</dbReference>
<dbReference type="InterPro" id="IPR018764">
    <property type="entry name" value="RskA_C"/>
</dbReference>
<feature type="domain" description="Anti-sigma K factor RskA C-terminal" evidence="5">
    <location>
        <begin position="128"/>
        <end position="258"/>
    </location>
</feature>
<keyword evidence="1" id="KW-0805">Transcription regulation</keyword>
<dbReference type="Gene3D" id="1.10.10.1320">
    <property type="entry name" value="Anti-sigma factor, zinc-finger domain"/>
    <property type="match status" value="1"/>
</dbReference>
<sequence>MNAPHPDAEQLTLAALPAEQSDPEVAAHLLVCTQCRAEVDELRRTVELARADGVDEPLPAPPTRVWQAILEELAGDETDGRGAPERNGQGTHEPVVRGGRDVPEHDGGTDEAPVPLRPARRWRRSLVGVAAAAVVGLGVGVGIGVGVGGSGGEPDPTPVVQLGPVGFADPSASGTAAMVDRDGDQRMVVELRGVTNLAGGDYLEAWLMDSGGSRLLPLGALARHGEEFRGEFTIPAGLPAGEFDRVDVSAERFDGDPGHSTVSLLRGDLA</sequence>
<accession>A0ABU2NCQ6</accession>
<evidence type="ECO:0000256" key="2">
    <source>
        <dbReference type="ARBA" id="ARBA00023163"/>
    </source>
</evidence>